<evidence type="ECO:0000256" key="5">
    <source>
        <dbReference type="ARBA" id="ARBA00022723"/>
    </source>
</evidence>
<comment type="caution">
    <text evidence="9">The sequence shown here is derived from an EMBL/GenBank/DDBJ whole genome shotgun (WGS) entry which is preliminary data.</text>
</comment>
<keyword evidence="6" id="KW-0378">Hydrolase</keyword>
<feature type="domain" description="DDE Tnp4" evidence="8">
    <location>
        <begin position="60"/>
        <end position="135"/>
    </location>
</feature>
<evidence type="ECO:0000313" key="9">
    <source>
        <dbReference type="EMBL" id="GBP42613.1"/>
    </source>
</evidence>
<dbReference type="Proteomes" id="UP000299102">
    <property type="component" value="Unassembled WGS sequence"/>
</dbReference>
<keyword evidence="10" id="KW-1185">Reference proteome</keyword>
<dbReference type="PANTHER" id="PTHR22930:SF267">
    <property type="entry name" value="NUCLEASE HARBI1-RELATED"/>
    <property type="match status" value="1"/>
</dbReference>
<evidence type="ECO:0000313" key="10">
    <source>
        <dbReference type="Proteomes" id="UP000299102"/>
    </source>
</evidence>
<evidence type="ECO:0000256" key="6">
    <source>
        <dbReference type="ARBA" id="ARBA00022801"/>
    </source>
</evidence>
<keyword evidence="7" id="KW-0539">Nucleus</keyword>
<keyword evidence="5" id="KW-0479">Metal-binding</keyword>
<organism evidence="9 10">
    <name type="scientific">Eumeta variegata</name>
    <name type="common">Bagworm moth</name>
    <name type="synonym">Eumeta japonica</name>
    <dbReference type="NCBI Taxonomy" id="151549"/>
    <lineage>
        <taxon>Eukaryota</taxon>
        <taxon>Metazoa</taxon>
        <taxon>Ecdysozoa</taxon>
        <taxon>Arthropoda</taxon>
        <taxon>Hexapoda</taxon>
        <taxon>Insecta</taxon>
        <taxon>Pterygota</taxon>
        <taxon>Neoptera</taxon>
        <taxon>Endopterygota</taxon>
        <taxon>Lepidoptera</taxon>
        <taxon>Glossata</taxon>
        <taxon>Ditrysia</taxon>
        <taxon>Tineoidea</taxon>
        <taxon>Psychidae</taxon>
        <taxon>Oiketicinae</taxon>
        <taxon>Eumeta</taxon>
    </lineage>
</organism>
<dbReference type="PANTHER" id="PTHR22930">
    <property type="match status" value="1"/>
</dbReference>
<comment type="cofactor">
    <cofactor evidence="1">
        <name>a divalent metal cation</name>
        <dbReference type="ChEBI" id="CHEBI:60240"/>
    </cofactor>
</comment>
<proteinExistence type="inferred from homology"/>
<evidence type="ECO:0000256" key="4">
    <source>
        <dbReference type="ARBA" id="ARBA00022722"/>
    </source>
</evidence>
<dbReference type="GO" id="GO:0004518">
    <property type="term" value="F:nuclease activity"/>
    <property type="evidence" value="ECO:0007669"/>
    <property type="project" value="UniProtKB-KW"/>
</dbReference>
<dbReference type="STRING" id="151549.A0A4C1VV35"/>
<dbReference type="GO" id="GO:0005634">
    <property type="term" value="C:nucleus"/>
    <property type="evidence" value="ECO:0007669"/>
    <property type="project" value="UniProtKB-SubCell"/>
</dbReference>
<dbReference type="OrthoDB" id="7434799at2759"/>
<evidence type="ECO:0000256" key="2">
    <source>
        <dbReference type="ARBA" id="ARBA00004123"/>
    </source>
</evidence>
<sequence length="202" mass="23031">MPNALFREQFRLNKQTFDELSLDFCNHTALRGTREIPLEIKVLCALSSLATQGLTRRSLDSGYPQRAWLMTPISNAAPGSQEEIYTIRHILARNCIERCFGLLKARWRCLLKHRTLHYRPYVATKIIVACCVLHNIALDARLATPSDTGEHHDGNVAEQHDDHNVSEQHDNTNVIEVNSSNPNNQEDLICGRTMLRCLVDRM</sequence>
<name>A0A4C1VV35_EUMVA</name>
<evidence type="ECO:0000256" key="1">
    <source>
        <dbReference type="ARBA" id="ARBA00001968"/>
    </source>
</evidence>
<protein>
    <submittedName>
        <fullName evidence="9">Nuclease HARBI1</fullName>
    </submittedName>
</protein>
<keyword evidence="4" id="KW-0540">Nuclease</keyword>
<dbReference type="InterPro" id="IPR045249">
    <property type="entry name" value="HARBI1-like"/>
</dbReference>
<dbReference type="GO" id="GO:0016787">
    <property type="term" value="F:hydrolase activity"/>
    <property type="evidence" value="ECO:0007669"/>
    <property type="project" value="UniProtKB-KW"/>
</dbReference>
<accession>A0A4C1VV35</accession>
<dbReference type="AlphaFoldDB" id="A0A4C1VV35"/>
<dbReference type="Pfam" id="PF13359">
    <property type="entry name" value="DDE_Tnp_4"/>
    <property type="match status" value="1"/>
</dbReference>
<evidence type="ECO:0000256" key="7">
    <source>
        <dbReference type="ARBA" id="ARBA00023242"/>
    </source>
</evidence>
<evidence type="ECO:0000256" key="3">
    <source>
        <dbReference type="ARBA" id="ARBA00006958"/>
    </source>
</evidence>
<comment type="subcellular location">
    <subcellularLocation>
        <location evidence="2">Nucleus</location>
    </subcellularLocation>
</comment>
<dbReference type="EMBL" id="BGZK01000421">
    <property type="protein sequence ID" value="GBP42613.1"/>
    <property type="molecule type" value="Genomic_DNA"/>
</dbReference>
<dbReference type="InterPro" id="IPR027806">
    <property type="entry name" value="HARBI1_dom"/>
</dbReference>
<dbReference type="GO" id="GO:0046872">
    <property type="term" value="F:metal ion binding"/>
    <property type="evidence" value="ECO:0007669"/>
    <property type="project" value="UniProtKB-KW"/>
</dbReference>
<gene>
    <name evidence="9" type="primary">harbi1</name>
    <name evidence="9" type="ORF">EVAR_87164_1</name>
</gene>
<comment type="similarity">
    <text evidence="3">Belongs to the HARBI1 family.</text>
</comment>
<evidence type="ECO:0000259" key="8">
    <source>
        <dbReference type="Pfam" id="PF13359"/>
    </source>
</evidence>
<reference evidence="9 10" key="1">
    <citation type="journal article" date="2019" name="Commun. Biol.">
        <title>The bagworm genome reveals a unique fibroin gene that provides high tensile strength.</title>
        <authorList>
            <person name="Kono N."/>
            <person name="Nakamura H."/>
            <person name="Ohtoshi R."/>
            <person name="Tomita M."/>
            <person name="Numata K."/>
            <person name="Arakawa K."/>
        </authorList>
    </citation>
    <scope>NUCLEOTIDE SEQUENCE [LARGE SCALE GENOMIC DNA]</scope>
</reference>